<evidence type="ECO:0000256" key="1">
    <source>
        <dbReference type="SAM" id="MobiDB-lite"/>
    </source>
</evidence>
<feature type="region of interest" description="Disordered" evidence="1">
    <location>
        <begin position="68"/>
        <end position="87"/>
    </location>
</feature>
<organism evidence="2 3">
    <name type="scientific">Sphaerosporella brunnea</name>
    <dbReference type="NCBI Taxonomy" id="1250544"/>
    <lineage>
        <taxon>Eukaryota</taxon>
        <taxon>Fungi</taxon>
        <taxon>Dikarya</taxon>
        <taxon>Ascomycota</taxon>
        <taxon>Pezizomycotina</taxon>
        <taxon>Pezizomycetes</taxon>
        <taxon>Pezizales</taxon>
        <taxon>Pyronemataceae</taxon>
        <taxon>Sphaerosporella</taxon>
    </lineage>
</organism>
<gene>
    <name evidence="2" type="ORF">FN846DRAFT_912037</name>
</gene>
<reference evidence="2 3" key="1">
    <citation type="submission" date="2019-09" db="EMBL/GenBank/DDBJ databases">
        <title>Draft genome of the ectomycorrhizal ascomycete Sphaerosporella brunnea.</title>
        <authorList>
            <consortium name="DOE Joint Genome Institute"/>
            <person name="Benucci G.M."/>
            <person name="Marozzi G."/>
            <person name="Antonielli L."/>
            <person name="Sanchez S."/>
            <person name="Marco P."/>
            <person name="Wang X."/>
            <person name="Falini L.B."/>
            <person name="Barry K."/>
            <person name="Haridas S."/>
            <person name="Lipzen A."/>
            <person name="Labutti K."/>
            <person name="Grigoriev I.V."/>
            <person name="Murat C."/>
            <person name="Martin F."/>
            <person name="Albertini E."/>
            <person name="Donnini D."/>
            <person name="Bonito G."/>
        </authorList>
    </citation>
    <scope>NUCLEOTIDE SEQUENCE [LARGE SCALE GENOMIC DNA]</scope>
    <source>
        <strain evidence="2 3">Sb_GMNB300</strain>
    </source>
</reference>
<accession>A0A5J5EJU4</accession>
<keyword evidence="3" id="KW-1185">Reference proteome</keyword>
<protein>
    <submittedName>
        <fullName evidence="2">Uncharacterized protein</fullName>
    </submittedName>
</protein>
<dbReference type="InParanoid" id="A0A5J5EJU4"/>
<evidence type="ECO:0000313" key="2">
    <source>
        <dbReference type="EMBL" id="KAA8895226.1"/>
    </source>
</evidence>
<dbReference type="Proteomes" id="UP000326924">
    <property type="component" value="Unassembled WGS sequence"/>
</dbReference>
<proteinExistence type="predicted"/>
<dbReference type="AlphaFoldDB" id="A0A5J5EJU4"/>
<comment type="caution">
    <text evidence="2">The sequence shown here is derived from an EMBL/GenBank/DDBJ whole genome shotgun (WGS) entry which is preliminary data.</text>
</comment>
<evidence type="ECO:0000313" key="3">
    <source>
        <dbReference type="Proteomes" id="UP000326924"/>
    </source>
</evidence>
<sequence length="126" mass="14575">MTRPSKRAIISRQATAIHKRRRLAEAEAEAESQQIAEPVFPGLGEEEEKLARMRLKMTKAEVLPKRKTYSATSTRFRHRSHSETPNKLLKAEKHVKLRNRNGIEYLVQRESKYILSLVFHPPALCT</sequence>
<dbReference type="EMBL" id="VXIS01000281">
    <property type="protein sequence ID" value="KAA8895226.1"/>
    <property type="molecule type" value="Genomic_DNA"/>
</dbReference>
<name>A0A5J5EJU4_9PEZI</name>